<keyword evidence="3 7" id="KW-0479">Metal-binding</keyword>
<dbReference type="InterPro" id="IPR001765">
    <property type="entry name" value="Carbonic_anhydrase"/>
</dbReference>
<keyword evidence="5 8" id="KW-0456">Lyase</keyword>
<dbReference type="AlphaFoldDB" id="A0A0H5RE24"/>
<evidence type="ECO:0000256" key="3">
    <source>
        <dbReference type="ARBA" id="ARBA00022723"/>
    </source>
</evidence>
<accession>A0A0H5RE24</accession>
<dbReference type="GO" id="GO:0004089">
    <property type="term" value="F:carbonate dehydratase activity"/>
    <property type="evidence" value="ECO:0007669"/>
    <property type="project" value="UniProtKB-UniRule"/>
</dbReference>
<evidence type="ECO:0000256" key="4">
    <source>
        <dbReference type="ARBA" id="ARBA00022833"/>
    </source>
</evidence>
<evidence type="ECO:0000256" key="5">
    <source>
        <dbReference type="ARBA" id="ARBA00023239"/>
    </source>
</evidence>
<dbReference type="PANTHER" id="PTHR11002">
    <property type="entry name" value="CARBONIC ANHYDRASE"/>
    <property type="match status" value="1"/>
</dbReference>
<dbReference type="Gene3D" id="3.40.1050.10">
    <property type="entry name" value="Carbonic anhydrase"/>
    <property type="match status" value="2"/>
</dbReference>
<evidence type="ECO:0000256" key="7">
    <source>
        <dbReference type="PIRSR" id="PIRSR601765-1"/>
    </source>
</evidence>
<protein>
    <recommendedName>
        <fullName evidence="2 8">Carbonic anhydrase</fullName>
        <ecNumber evidence="2 8">4.2.1.1</ecNumber>
    </recommendedName>
    <alternativeName>
        <fullName evidence="8">Carbonate dehydratase</fullName>
    </alternativeName>
</protein>
<dbReference type="InterPro" id="IPR036874">
    <property type="entry name" value="Carbonic_anhydrase_sf"/>
</dbReference>
<feature type="binding site" evidence="7">
    <location>
        <position position="73"/>
    </location>
    <ligand>
        <name>Zn(2+)</name>
        <dbReference type="ChEBI" id="CHEBI:29105"/>
    </ligand>
</feature>
<evidence type="ECO:0000256" key="8">
    <source>
        <dbReference type="RuleBase" id="RU003956"/>
    </source>
</evidence>
<dbReference type="PANTHER" id="PTHR11002:SF76">
    <property type="entry name" value="CARBONIC ANHYDRASE"/>
    <property type="match status" value="1"/>
</dbReference>
<keyword evidence="4 7" id="KW-0862">Zinc</keyword>
<dbReference type="EC" id="4.2.1.1" evidence="2 8"/>
<dbReference type="SMART" id="SM00947">
    <property type="entry name" value="Pro_CA"/>
    <property type="match status" value="1"/>
</dbReference>
<feature type="binding site" evidence="7">
    <location>
        <position position="75"/>
    </location>
    <ligand>
        <name>Zn(2+)</name>
        <dbReference type="ChEBI" id="CHEBI:29105"/>
    </ligand>
</feature>
<comment type="cofactor">
    <cofactor evidence="7">
        <name>Zn(2+)</name>
        <dbReference type="ChEBI" id="CHEBI:29105"/>
    </cofactor>
    <text evidence="7">Binds 1 zinc ion per subunit.</text>
</comment>
<evidence type="ECO:0000256" key="1">
    <source>
        <dbReference type="ARBA" id="ARBA00006217"/>
    </source>
</evidence>
<evidence type="ECO:0000256" key="6">
    <source>
        <dbReference type="ARBA" id="ARBA00048348"/>
    </source>
</evidence>
<reference evidence="10" key="1">
    <citation type="submission" date="2015-04" db="EMBL/GenBank/DDBJ databases">
        <title>The genome sequence of the plant pathogenic Rhizarian Plasmodiophora brassicae reveals insights in its biotrophic life cycle and the origin of chitin synthesis.</title>
        <authorList>
            <person name="Schwelm A."/>
            <person name="Fogelqvist J."/>
            <person name="Knaust A."/>
            <person name="Julke S."/>
            <person name="Lilja T."/>
            <person name="Dhandapani V."/>
            <person name="Bonilla-Rosso G."/>
            <person name="Karlsson M."/>
            <person name="Shevchenko A."/>
            <person name="Choi S.R."/>
            <person name="Kim H.G."/>
            <person name="Park J.Y."/>
            <person name="Lim Y.P."/>
            <person name="Ludwig-Muller J."/>
            <person name="Dixelius C."/>
        </authorList>
    </citation>
    <scope>NUCLEOTIDE SEQUENCE</scope>
    <source>
        <tissue evidence="10">Potato root galls</tissue>
    </source>
</reference>
<organism evidence="10">
    <name type="scientific">Spongospora subterranea</name>
    <dbReference type="NCBI Taxonomy" id="70186"/>
    <lineage>
        <taxon>Eukaryota</taxon>
        <taxon>Sar</taxon>
        <taxon>Rhizaria</taxon>
        <taxon>Endomyxa</taxon>
        <taxon>Phytomyxea</taxon>
        <taxon>Plasmodiophorida</taxon>
        <taxon>Plasmodiophoridae</taxon>
        <taxon>Spongospora</taxon>
    </lineage>
</organism>
<dbReference type="GO" id="GO:0015976">
    <property type="term" value="P:carbon utilization"/>
    <property type="evidence" value="ECO:0007669"/>
    <property type="project" value="TreeGrafter"/>
</dbReference>
<name>A0A0H5RE24_9EUKA</name>
<dbReference type="EMBL" id="HACM01011826">
    <property type="protein sequence ID" value="CRZ12268.1"/>
    <property type="molecule type" value="Transcribed_RNA"/>
</dbReference>
<comment type="similarity">
    <text evidence="1 8">Belongs to the beta-class carbonic anhydrase family.</text>
</comment>
<comment type="function">
    <text evidence="8">Reversible hydration of carbon dioxide.</text>
</comment>
<sequence length="152" mass="17070">MKTDPVKSGKSFRWASPQASVPSPSFSDESEEPVVDDVSELLEGNRKWVQKNGALFFEMTCKSQSPRYLWIGCSDSRGSCYILFVYRVFAEFQTILTVPAEEITGMEFGELFVHRNIANMVVGTDANLLSVLEYAVNVLKVPHIIGRRFAIP</sequence>
<dbReference type="SUPFAM" id="SSF53056">
    <property type="entry name" value="beta-carbonic anhydrase, cab"/>
    <property type="match status" value="1"/>
</dbReference>
<dbReference type="Pfam" id="PF00484">
    <property type="entry name" value="Pro_CA"/>
    <property type="match status" value="1"/>
</dbReference>
<proteinExistence type="inferred from homology"/>
<comment type="catalytic activity">
    <reaction evidence="6 8">
        <text>hydrogencarbonate + H(+) = CO2 + H2O</text>
        <dbReference type="Rhea" id="RHEA:10748"/>
        <dbReference type="ChEBI" id="CHEBI:15377"/>
        <dbReference type="ChEBI" id="CHEBI:15378"/>
        <dbReference type="ChEBI" id="CHEBI:16526"/>
        <dbReference type="ChEBI" id="CHEBI:17544"/>
        <dbReference type="EC" id="4.2.1.1"/>
    </reaction>
</comment>
<feature type="region of interest" description="Disordered" evidence="9">
    <location>
        <begin position="1"/>
        <end position="32"/>
    </location>
</feature>
<evidence type="ECO:0000313" key="10">
    <source>
        <dbReference type="EMBL" id="CRZ12268.1"/>
    </source>
</evidence>
<evidence type="ECO:0000256" key="2">
    <source>
        <dbReference type="ARBA" id="ARBA00012925"/>
    </source>
</evidence>
<dbReference type="GO" id="GO:0008270">
    <property type="term" value="F:zinc ion binding"/>
    <property type="evidence" value="ECO:0007669"/>
    <property type="project" value="UniProtKB-UniRule"/>
</dbReference>
<evidence type="ECO:0000256" key="9">
    <source>
        <dbReference type="SAM" id="MobiDB-lite"/>
    </source>
</evidence>